<feature type="non-terminal residue" evidence="2">
    <location>
        <position position="1"/>
    </location>
</feature>
<evidence type="ECO:0000313" key="2">
    <source>
        <dbReference type="EMBL" id="KKK65516.1"/>
    </source>
</evidence>
<dbReference type="InterPro" id="IPR012334">
    <property type="entry name" value="Pectin_lyas_fold"/>
</dbReference>
<gene>
    <name evidence="2" type="ORF">LCGC14_2973350</name>
</gene>
<feature type="non-terminal residue" evidence="2">
    <location>
        <position position="371"/>
    </location>
</feature>
<comment type="caution">
    <text evidence="2">The sequence shown here is derived from an EMBL/GenBank/DDBJ whole genome shotgun (WGS) entry which is preliminary data.</text>
</comment>
<evidence type="ECO:0000259" key="1">
    <source>
        <dbReference type="Pfam" id="PF13229"/>
    </source>
</evidence>
<dbReference type="SMART" id="SM00710">
    <property type="entry name" value="PbH1"/>
    <property type="match status" value="5"/>
</dbReference>
<dbReference type="Pfam" id="PF13229">
    <property type="entry name" value="Beta_helix"/>
    <property type="match status" value="1"/>
</dbReference>
<organism evidence="2">
    <name type="scientific">marine sediment metagenome</name>
    <dbReference type="NCBI Taxonomy" id="412755"/>
    <lineage>
        <taxon>unclassified sequences</taxon>
        <taxon>metagenomes</taxon>
        <taxon>ecological metagenomes</taxon>
    </lineage>
</organism>
<protein>
    <recommendedName>
        <fullName evidence="1">Right handed beta helix domain-containing protein</fullName>
    </recommendedName>
</protein>
<dbReference type="InterPro" id="IPR039448">
    <property type="entry name" value="Beta_helix"/>
</dbReference>
<proteinExistence type="predicted"/>
<dbReference type="SUPFAM" id="SSF51126">
    <property type="entry name" value="Pectin lyase-like"/>
    <property type="match status" value="1"/>
</dbReference>
<dbReference type="AlphaFoldDB" id="A0A0F8ZZZ8"/>
<feature type="domain" description="Right handed beta helix" evidence="1">
    <location>
        <begin position="134"/>
        <end position="276"/>
    </location>
</feature>
<dbReference type="InterPro" id="IPR006626">
    <property type="entry name" value="PbH1"/>
</dbReference>
<dbReference type="InterPro" id="IPR011050">
    <property type="entry name" value="Pectin_lyase_fold/virulence"/>
</dbReference>
<dbReference type="Gene3D" id="2.160.20.10">
    <property type="entry name" value="Single-stranded right-handed beta-helix, Pectin lyase-like"/>
    <property type="match status" value="1"/>
</dbReference>
<dbReference type="EMBL" id="LAZR01060517">
    <property type="protein sequence ID" value="KKK65516.1"/>
    <property type="molecule type" value="Genomic_DNA"/>
</dbReference>
<sequence>NGPMSKQVTTIALKERFDFVPTGSAAVKQESFGSQTGPFIVVESSEAVRQGGMYRCSGAADDVIMQEAVDLAEARGAGTRVELTEGKFNTTAAVNLKNNVDIIGRGRNTIVDINGDDYAFSLASDVSNCLLSRIRMQRTGSDEKALVWFDGSDWIIKGCYFHTFRKAAIEIKSSAQSGQILNNIIDNIGVTATAVLYGVLLWAGKILVNGNTIRNFVSTNAVSGISLTTGAPECIISENTIHDLAGQTDALRCSGIFLSKDNAQCLNNKIYNIFDFVGDHAAAGFSQGIGVSGDKNVISGNKISNCFWRTIEILSGATNNMVTNNFCYDNGQLIDRGGCESTTSPMIFGETVSWLNNVDTYARSNEQAYEG</sequence>
<accession>A0A0F8ZZZ8</accession>
<name>A0A0F8ZZZ8_9ZZZZ</name>
<reference evidence="2" key="1">
    <citation type="journal article" date="2015" name="Nature">
        <title>Complex archaea that bridge the gap between prokaryotes and eukaryotes.</title>
        <authorList>
            <person name="Spang A."/>
            <person name="Saw J.H."/>
            <person name="Jorgensen S.L."/>
            <person name="Zaremba-Niedzwiedzka K."/>
            <person name="Martijn J."/>
            <person name="Lind A.E."/>
            <person name="van Eijk R."/>
            <person name="Schleper C."/>
            <person name="Guy L."/>
            <person name="Ettema T.J."/>
        </authorList>
    </citation>
    <scope>NUCLEOTIDE SEQUENCE</scope>
</reference>